<keyword evidence="4" id="KW-1185">Reference proteome</keyword>
<feature type="signal peptide" evidence="2">
    <location>
        <begin position="1"/>
        <end position="22"/>
    </location>
</feature>
<reference evidence="3 4" key="1">
    <citation type="journal article" date="2009" name="Nat. Genet.">
        <title>The genome of the cucumber, Cucumis sativus L.</title>
        <authorList>
            <person name="Huang S."/>
            <person name="Li R."/>
            <person name="Zhang Z."/>
            <person name="Li L."/>
            <person name="Gu X."/>
            <person name="Fan W."/>
            <person name="Lucas W.J."/>
            <person name="Wang X."/>
            <person name="Xie B."/>
            <person name="Ni P."/>
            <person name="Ren Y."/>
            <person name="Zhu H."/>
            <person name="Li J."/>
            <person name="Lin K."/>
            <person name="Jin W."/>
            <person name="Fei Z."/>
            <person name="Li G."/>
            <person name="Staub J."/>
            <person name="Kilian A."/>
            <person name="van der Vossen E.A."/>
            <person name="Wu Y."/>
            <person name="Guo J."/>
            <person name="He J."/>
            <person name="Jia Z."/>
            <person name="Ren Y."/>
            <person name="Tian G."/>
            <person name="Lu Y."/>
            <person name="Ruan J."/>
            <person name="Qian W."/>
            <person name="Wang M."/>
            <person name="Huang Q."/>
            <person name="Li B."/>
            <person name="Xuan Z."/>
            <person name="Cao J."/>
            <person name="Asan"/>
            <person name="Wu Z."/>
            <person name="Zhang J."/>
            <person name="Cai Q."/>
            <person name="Bai Y."/>
            <person name="Zhao B."/>
            <person name="Han Y."/>
            <person name="Li Y."/>
            <person name="Li X."/>
            <person name="Wang S."/>
            <person name="Shi Q."/>
            <person name="Liu S."/>
            <person name="Cho W.K."/>
            <person name="Kim J.Y."/>
            <person name="Xu Y."/>
            <person name="Heller-Uszynska K."/>
            <person name="Miao H."/>
            <person name="Cheng Z."/>
            <person name="Zhang S."/>
            <person name="Wu J."/>
            <person name="Yang Y."/>
            <person name="Kang H."/>
            <person name="Li M."/>
            <person name="Liang H."/>
            <person name="Ren X."/>
            <person name="Shi Z."/>
            <person name="Wen M."/>
            <person name="Jian M."/>
            <person name="Yang H."/>
            <person name="Zhang G."/>
            <person name="Yang Z."/>
            <person name="Chen R."/>
            <person name="Liu S."/>
            <person name="Li J."/>
            <person name="Ma L."/>
            <person name="Liu H."/>
            <person name="Zhou Y."/>
            <person name="Zhao J."/>
            <person name="Fang X."/>
            <person name="Li G."/>
            <person name="Fang L."/>
            <person name="Li Y."/>
            <person name="Liu D."/>
            <person name="Zheng H."/>
            <person name="Zhang Y."/>
            <person name="Qin N."/>
            <person name="Li Z."/>
            <person name="Yang G."/>
            <person name="Yang S."/>
            <person name="Bolund L."/>
            <person name="Kristiansen K."/>
            <person name="Zheng H."/>
            <person name="Li S."/>
            <person name="Zhang X."/>
            <person name="Yang H."/>
            <person name="Wang J."/>
            <person name="Sun R."/>
            <person name="Zhang B."/>
            <person name="Jiang S."/>
            <person name="Wang J."/>
            <person name="Du Y."/>
            <person name="Li S."/>
        </authorList>
    </citation>
    <scope>NUCLEOTIDE SEQUENCE [LARGE SCALE GENOMIC DNA]</scope>
    <source>
        <strain evidence="4">cv. 9930</strain>
    </source>
</reference>
<feature type="chain" id="PRO_5001965655" evidence="2">
    <location>
        <begin position="23"/>
        <end position="114"/>
    </location>
</feature>
<keyword evidence="2" id="KW-0732">Signal</keyword>
<proteinExistence type="predicted"/>
<reference evidence="3 4" key="4">
    <citation type="journal article" date="2011" name="BMC Genomics">
        <title>RNA-Seq improves annotation of protein-coding genes in the cucumber genome.</title>
        <authorList>
            <person name="Li Z."/>
            <person name="Zhang Z."/>
            <person name="Yan P."/>
            <person name="Huang S."/>
            <person name="Fei Z."/>
            <person name="Lin K."/>
        </authorList>
    </citation>
    <scope>NUCLEOTIDE SEQUENCE [LARGE SCALE GENOMIC DNA]</scope>
    <source>
        <strain evidence="4">cv. 9930</strain>
    </source>
</reference>
<evidence type="ECO:0000256" key="2">
    <source>
        <dbReference type="SAM" id="SignalP"/>
    </source>
</evidence>
<evidence type="ECO:0000256" key="1">
    <source>
        <dbReference type="SAM" id="MobiDB-lite"/>
    </source>
</evidence>
<reference evidence="3 4" key="2">
    <citation type="journal article" date="2009" name="PLoS ONE">
        <title>An integrated genetic and cytogenetic map of the cucumber genome.</title>
        <authorList>
            <person name="Ren Y."/>
            <person name="Zhang Z."/>
            <person name="Liu J."/>
            <person name="Staub J.E."/>
            <person name="Han Y."/>
            <person name="Cheng Z."/>
            <person name="Li X."/>
            <person name="Lu J."/>
            <person name="Miao H."/>
            <person name="Kang H."/>
            <person name="Xie B."/>
            <person name="Gu X."/>
            <person name="Wang X."/>
            <person name="Du Y."/>
            <person name="Jin W."/>
            <person name="Huang S."/>
        </authorList>
    </citation>
    <scope>NUCLEOTIDE SEQUENCE [LARGE SCALE GENOMIC DNA]</scope>
    <source>
        <strain evidence="4">cv. 9930</strain>
    </source>
</reference>
<dbReference type="Proteomes" id="UP000029981">
    <property type="component" value="Chromosome 3"/>
</dbReference>
<reference evidence="3 4" key="3">
    <citation type="journal article" date="2010" name="BMC Genomics">
        <title>Transcriptome sequencing and comparative analysis of cucumber flowers with different sex types.</title>
        <authorList>
            <person name="Guo S."/>
            <person name="Zheng Y."/>
            <person name="Joung J.G."/>
            <person name="Liu S."/>
            <person name="Zhang Z."/>
            <person name="Crasta O.R."/>
            <person name="Sobral B.W."/>
            <person name="Xu Y."/>
            <person name="Huang S."/>
            <person name="Fei Z."/>
        </authorList>
    </citation>
    <scope>NUCLEOTIDE SEQUENCE [LARGE SCALE GENOMIC DNA]</scope>
    <source>
        <strain evidence="4">cv. 9930</strain>
    </source>
</reference>
<evidence type="ECO:0000313" key="3">
    <source>
        <dbReference type="EMBL" id="KGN55750.1"/>
    </source>
</evidence>
<protein>
    <submittedName>
        <fullName evidence="3">Uncharacterized protein</fullName>
    </submittedName>
</protein>
<feature type="compositionally biased region" description="Basic and acidic residues" evidence="1">
    <location>
        <begin position="33"/>
        <end position="42"/>
    </location>
</feature>
<dbReference type="AlphaFoldDB" id="A0A0A0L190"/>
<organism evidence="3 4">
    <name type="scientific">Cucumis sativus</name>
    <name type="common">Cucumber</name>
    <dbReference type="NCBI Taxonomy" id="3659"/>
    <lineage>
        <taxon>Eukaryota</taxon>
        <taxon>Viridiplantae</taxon>
        <taxon>Streptophyta</taxon>
        <taxon>Embryophyta</taxon>
        <taxon>Tracheophyta</taxon>
        <taxon>Spermatophyta</taxon>
        <taxon>Magnoliopsida</taxon>
        <taxon>eudicotyledons</taxon>
        <taxon>Gunneridae</taxon>
        <taxon>Pentapetalae</taxon>
        <taxon>rosids</taxon>
        <taxon>fabids</taxon>
        <taxon>Cucurbitales</taxon>
        <taxon>Cucurbitaceae</taxon>
        <taxon>Benincaseae</taxon>
        <taxon>Cucumis</taxon>
    </lineage>
</organism>
<evidence type="ECO:0000313" key="4">
    <source>
        <dbReference type="Proteomes" id="UP000029981"/>
    </source>
</evidence>
<dbReference type="EMBL" id="CM002924">
    <property type="protein sequence ID" value="KGN55750.1"/>
    <property type="molecule type" value="Genomic_DNA"/>
</dbReference>
<name>A0A0A0L190_CUCSA</name>
<accession>A0A0A0L190</accession>
<gene>
    <name evidence="3" type="ORF">Csa_3G010050</name>
</gene>
<feature type="region of interest" description="Disordered" evidence="1">
    <location>
        <begin position="33"/>
        <end position="64"/>
    </location>
</feature>
<sequence>MAISRVLCIGFLLFVGLGLASATRTLLDYDPRARRYDYDRPTPRVGYDPSHRDQSYDNVYGGSSSRGYGAGDSALGAKEVEKKGVGTVDMLSKIPSQRRIENSFSSNEPNIILC</sequence>
<dbReference type="Gramene" id="KGN55750">
    <property type="protein sequence ID" value="KGN55750"/>
    <property type="gene ID" value="Csa_3G010050"/>
</dbReference>